<dbReference type="EMBL" id="LXQA010054837">
    <property type="protein sequence ID" value="MCI04278.1"/>
    <property type="molecule type" value="Genomic_DNA"/>
</dbReference>
<comment type="caution">
    <text evidence="1">The sequence shown here is derived from an EMBL/GenBank/DDBJ whole genome shotgun (WGS) entry which is preliminary data.</text>
</comment>
<reference evidence="1 2" key="1">
    <citation type="journal article" date="2018" name="Front. Plant Sci.">
        <title>Red Clover (Trifolium pratense) and Zigzag Clover (T. medium) - A Picture of Genomic Similarities and Differences.</title>
        <authorList>
            <person name="Dluhosova J."/>
            <person name="Istvanek J."/>
            <person name="Nedelnik J."/>
            <person name="Repkova J."/>
        </authorList>
    </citation>
    <scope>NUCLEOTIDE SEQUENCE [LARGE SCALE GENOMIC DNA]</scope>
    <source>
        <strain evidence="2">cv. 10/8</strain>
        <tissue evidence="1">Leaf</tissue>
    </source>
</reference>
<keyword evidence="2" id="KW-1185">Reference proteome</keyword>
<accession>A0A392NWT5</accession>
<evidence type="ECO:0000313" key="2">
    <source>
        <dbReference type="Proteomes" id="UP000265520"/>
    </source>
</evidence>
<keyword evidence="1" id="KW-0687">Ribonucleoprotein</keyword>
<proteinExistence type="predicted"/>
<keyword evidence="1" id="KW-0689">Ribosomal protein</keyword>
<protein>
    <submittedName>
        <fullName evidence="1">50S ribosomal protein L9-like</fullName>
    </submittedName>
</protein>
<dbReference type="GO" id="GO:0005840">
    <property type="term" value="C:ribosome"/>
    <property type="evidence" value="ECO:0007669"/>
    <property type="project" value="UniProtKB-KW"/>
</dbReference>
<evidence type="ECO:0000313" key="1">
    <source>
        <dbReference type="EMBL" id="MCI04278.1"/>
    </source>
</evidence>
<name>A0A392NWT5_9FABA</name>
<dbReference type="Proteomes" id="UP000265520">
    <property type="component" value="Unassembled WGS sequence"/>
</dbReference>
<feature type="non-terminal residue" evidence="1">
    <location>
        <position position="44"/>
    </location>
</feature>
<dbReference type="AlphaFoldDB" id="A0A392NWT5"/>
<sequence>MAVMILIKTVLRRLIDVQKAKARESKDDPLELRIPVSKKALVAE</sequence>
<organism evidence="1 2">
    <name type="scientific">Trifolium medium</name>
    <dbReference type="NCBI Taxonomy" id="97028"/>
    <lineage>
        <taxon>Eukaryota</taxon>
        <taxon>Viridiplantae</taxon>
        <taxon>Streptophyta</taxon>
        <taxon>Embryophyta</taxon>
        <taxon>Tracheophyta</taxon>
        <taxon>Spermatophyta</taxon>
        <taxon>Magnoliopsida</taxon>
        <taxon>eudicotyledons</taxon>
        <taxon>Gunneridae</taxon>
        <taxon>Pentapetalae</taxon>
        <taxon>rosids</taxon>
        <taxon>fabids</taxon>
        <taxon>Fabales</taxon>
        <taxon>Fabaceae</taxon>
        <taxon>Papilionoideae</taxon>
        <taxon>50 kb inversion clade</taxon>
        <taxon>NPAAA clade</taxon>
        <taxon>Hologalegina</taxon>
        <taxon>IRL clade</taxon>
        <taxon>Trifolieae</taxon>
        <taxon>Trifolium</taxon>
    </lineage>
</organism>